<evidence type="ECO:0000256" key="6">
    <source>
        <dbReference type="ARBA" id="ARBA00022763"/>
    </source>
</evidence>
<evidence type="ECO:0000313" key="13">
    <source>
        <dbReference type="Proteomes" id="UP000829829"/>
    </source>
</evidence>
<dbReference type="Gene3D" id="1.10.10.60">
    <property type="entry name" value="Homeodomain-like"/>
    <property type="match status" value="1"/>
</dbReference>
<evidence type="ECO:0000256" key="9">
    <source>
        <dbReference type="ARBA" id="ARBA00023204"/>
    </source>
</evidence>
<dbReference type="Pfam" id="PF01035">
    <property type="entry name" value="DNA_binding_1"/>
    <property type="match status" value="1"/>
</dbReference>
<comment type="catalytic activity">
    <reaction evidence="10">
        <text>a 6-O-methyl-2'-deoxyguanosine in DNA + L-cysteinyl-[protein] = S-methyl-L-cysteinyl-[protein] + a 2'-deoxyguanosine in DNA</text>
        <dbReference type="Rhea" id="RHEA:24000"/>
        <dbReference type="Rhea" id="RHEA-COMP:10131"/>
        <dbReference type="Rhea" id="RHEA-COMP:10132"/>
        <dbReference type="Rhea" id="RHEA-COMP:11367"/>
        <dbReference type="Rhea" id="RHEA-COMP:11368"/>
        <dbReference type="ChEBI" id="CHEBI:29950"/>
        <dbReference type="ChEBI" id="CHEBI:82612"/>
        <dbReference type="ChEBI" id="CHEBI:85445"/>
        <dbReference type="ChEBI" id="CHEBI:85448"/>
        <dbReference type="EC" id="2.1.1.63"/>
    </reaction>
</comment>
<feature type="domain" description="HTH araC/xylS-type" evidence="11">
    <location>
        <begin position="8"/>
        <end position="106"/>
    </location>
</feature>
<dbReference type="EMBL" id="CP091957">
    <property type="protein sequence ID" value="UOG56579.1"/>
    <property type="molecule type" value="Genomic_DNA"/>
</dbReference>
<dbReference type="SMART" id="SM00342">
    <property type="entry name" value="HTH_ARAC"/>
    <property type="match status" value="1"/>
</dbReference>
<dbReference type="FunFam" id="1.10.10.10:FF:000214">
    <property type="entry name" value="Methylated-DNA--protein-cysteine methyltransferase"/>
    <property type="match status" value="1"/>
</dbReference>
<dbReference type="InterPro" id="IPR036388">
    <property type="entry name" value="WH-like_DNA-bd_sf"/>
</dbReference>
<dbReference type="GO" id="GO:0006281">
    <property type="term" value="P:DNA repair"/>
    <property type="evidence" value="ECO:0007669"/>
    <property type="project" value="UniProtKB-KW"/>
</dbReference>
<evidence type="ECO:0000259" key="11">
    <source>
        <dbReference type="PROSITE" id="PS01124"/>
    </source>
</evidence>
<evidence type="ECO:0000256" key="3">
    <source>
        <dbReference type="ARBA" id="ARBA00011918"/>
    </source>
</evidence>
<proteinExistence type="inferred from homology"/>
<dbReference type="GO" id="GO:0043565">
    <property type="term" value="F:sequence-specific DNA binding"/>
    <property type="evidence" value="ECO:0007669"/>
    <property type="project" value="InterPro"/>
</dbReference>
<evidence type="ECO:0000256" key="2">
    <source>
        <dbReference type="ARBA" id="ARBA00008711"/>
    </source>
</evidence>
<keyword evidence="8" id="KW-0804">Transcription</keyword>
<dbReference type="Gene3D" id="3.30.160.70">
    <property type="entry name" value="Methylated DNA-protein cysteine methyltransferase domain"/>
    <property type="match status" value="1"/>
</dbReference>
<dbReference type="InterPro" id="IPR014048">
    <property type="entry name" value="MethylDNA_cys_MeTrfase_DNA-bd"/>
</dbReference>
<keyword evidence="4 12" id="KW-0489">Methyltransferase</keyword>
<dbReference type="PROSITE" id="PS01124">
    <property type="entry name" value="HTH_ARAC_FAMILY_2"/>
    <property type="match status" value="1"/>
</dbReference>
<keyword evidence="6" id="KW-0227">DNA damage</keyword>
<evidence type="ECO:0000256" key="4">
    <source>
        <dbReference type="ARBA" id="ARBA00022603"/>
    </source>
</evidence>
<dbReference type="PANTHER" id="PTHR10815">
    <property type="entry name" value="METHYLATED-DNA--PROTEIN-CYSTEINE METHYLTRANSFERASE"/>
    <property type="match status" value="1"/>
</dbReference>
<protein>
    <recommendedName>
        <fullName evidence="3">methylated-DNA--[protein]-cysteine S-methyltransferase</fullName>
        <ecNumber evidence="3">2.1.1.63</ecNumber>
    </recommendedName>
</protein>
<keyword evidence="9" id="KW-0234">DNA repair</keyword>
<accession>A0A9Q8RHA1</accession>
<dbReference type="PANTHER" id="PTHR10815:SF13">
    <property type="entry name" value="METHYLATED-DNA--PROTEIN-CYSTEINE METHYLTRANSFERASE"/>
    <property type="match status" value="1"/>
</dbReference>
<evidence type="ECO:0000256" key="8">
    <source>
        <dbReference type="ARBA" id="ARBA00023163"/>
    </source>
</evidence>
<evidence type="ECO:0000256" key="10">
    <source>
        <dbReference type="ARBA" id="ARBA00049348"/>
    </source>
</evidence>
<dbReference type="InterPro" id="IPR036217">
    <property type="entry name" value="MethylDNA_cys_MeTrfase_DNAb"/>
</dbReference>
<dbReference type="InterPro" id="IPR036631">
    <property type="entry name" value="MGMT_N_sf"/>
</dbReference>
<dbReference type="InterPro" id="IPR018060">
    <property type="entry name" value="HTH_AraC"/>
</dbReference>
<evidence type="ECO:0000256" key="1">
    <source>
        <dbReference type="ARBA" id="ARBA00001286"/>
    </source>
</evidence>
<evidence type="ECO:0000256" key="7">
    <source>
        <dbReference type="ARBA" id="ARBA00023015"/>
    </source>
</evidence>
<organism evidence="12 13">
    <name type="scientific">Leptospira noguchii</name>
    <dbReference type="NCBI Taxonomy" id="28182"/>
    <lineage>
        <taxon>Bacteria</taxon>
        <taxon>Pseudomonadati</taxon>
        <taxon>Spirochaetota</taxon>
        <taxon>Spirochaetia</taxon>
        <taxon>Leptospirales</taxon>
        <taxon>Leptospiraceae</taxon>
        <taxon>Leptospira</taxon>
    </lineage>
</organism>
<dbReference type="Pfam" id="PF12833">
    <property type="entry name" value="HTH_18"/>
    <property type="match status" value="1"/>
</dbReference>
<dbReference type="PROSITE" id="PS00374">
    <property type="entry name" value="MGMT"/>
    <property type="match status" value="1"/>
</dbReference>
<reference evidence="12" key="1">
    <citation type="submission" date="2022-02" db="EMBL/GenBank/DDBJ databases">
        <title>The genetically variable rfb locus in Leptospira is a mobile cassette and a molecular signature of serovar identity.</title>
        <authorList>
            <person name="Nieves C."/>
            <person name="Vincent A.T."/>
            <person name="Zarantonelli L."/>
            <person name="Picardeau M."/>
            <person name="Veyrier F.J."/>
            <person name="Buschiazzo A."/>
        </authorList>
    </citation>
    <scope>NUCLEOTIDE SEQUENCE</scope>
    <source>
        <strain evidence="12">IP1512017</strain>
    </source>
</reference>
<dbReference type="AlphaFoldDB" id="A0A9Q8RHA1"/>
<dbReference type="SUPFAM" id="SSF46689">
    <property type="entry name" value="Homeodomain-like"/>
    <property type="match status" value="2"/>
</dbReference>
<dbReference type="GO" id="GO:0003700">
    <property type="term" value="F:DNA-binding transcription factor activity"/>
    <property type="evidence" value="ECO:0007669"/>
    <property type="project" value="InterPro"/>
</dbReference>
<dbReference type="GO" id="GO:0032259">
    <property type="term" value="P:methylation"/>
    <property type="evidence" value="ECO:0007669"/>
    <property type="project" value="UniProtKB-KW"/>
</dbReference>
<comment type="catalytic activity">
    <reaction evidence="1">
        <text>a 4-O-methyl-thymidine in DNA + L-cysteinyl-[protein] = a thymidine in DNA + S-methyl-L-cysteinyl-[protein]</text>
        <dbReference type="Rhea" id="RHEA:53428"/>
        <dbReference type="Rhea" id="RHEA-COMP:10131"/>
        <dbReference type="Rhea" id="RHEA-COMP:10132"/>
        <dbReference type="Rhea" id="RHEA-COMP:13555"/>
        <dbReference type="Rhea" id="RHEA-COMP:13556"/>
        <dbReference type="ChEBI" id="CHEBI:29950"/>
        <dbReference type="ChEBI" id="CHEBI:82612"/>
        <dbReference type="ChEBI" id="CHEBI:137386"/>
        <dbReference type="ChEBI" id="CHEBI:137387"/>
        <dbReference type="EC" id="2.1.1.63"/>
    </reaction>
</comment>
<evidence type="ECO:0000256" key="5">
    <source>
        <dbReference type="ARBA" id="ARBA00022679"/>
    </source>
</evidence>
<dbReference type="RefSeq" id="WP_002152168.1">
    <property type="nucleotide sequence ID" value="NZ_CP091953.1"/>
</dbReference>
<dbReference type="InterPro" id="IPR001497">
    <property type="entry name" value="MethylDNA_cys_MeTrfase_AS"/>
</dbReference>
<dbReference type="SUPFAM" id="SSF46767">
    <property type="entry name" value="Methylated DNA-protein cysteine methyltransferase, C-terminal domain"/>
    <property type="match status" value="1"/>
</dbReference>
<dbReference type="EC" id="2.1.1.63" evidence="3"/>
<dbReference type="InterPro" id="IPR009057">
    <property type="entry name" value="Homeodomain-like_sf"/>
</dbReference>
<evidence type="ECO:0000313" key="12">
    <source>
        <dbReference type="EMBL" id="UOG56579.1"/>
    </source>
</evidence>
<dbReference type="NCBIfam" id="TIGR00589">
    <property type="entry name" value="ogt"/>
    <property type="match status" value="1"/>
</dbReference>
<dbReference type="SUPFAM" id="SSF53155">
    <property type="entry name" value="Methylated DNA-protein cysteine methyltransferase domain"/>
    <property type="match status" value="1"/>
</dbReference>
<dbReference type="CDD" id="cd06445">
    <property type="entry name" value="ATase"/>
    <property type="match status" value="1"/>
</dbReference>
<sequence>MNHYQKIAQAIQFIQKNAISQPELDEVAKSVNLSPFHFQRLFTEWAGVSPKQFLQYITLKNAKSILSKTQATLFDAAFETGLSGTSRLHDLFIKIEGMTPGEFKNGGENLKVRYSFQKSVFGDYLIASTEKGICNLFFYDIPKEQIVSELKKQLDRADIIEQTDENQNRVIRFFDNTLNGNEKIKLHLKGTEFQIKVWEALLKIPEGQLSSYSDIADWIGQENASRAVGTAIGKNPIGYLIPCHRVIKNTGEIGEYRWGSERKMAMIGWETSKVKMGSQSF</sequence>
<keyword evidence="5 12" id="KW-0808">Transferase</keyword>
<dbReference type="Gene3D" id="1.10.10.10">
    <property type="entry name" value="Winged helix-like DNA-binding domain superfamily/Winged helix DNA-binding domain"/>
    <property type="match status" value="1"/>
</dbReference>
<name>A0A9Q8RHA1_9LEPT</name>
<gene>
    <name evidence="12" type="ORF">MAL03_17630</name>
</gene>
<keyword evidence="7" id="KW-0805">Transcription regulation</keyword>
<dbReference type="GO" id="GO:0003908">
    <property type="term" value="F:methylated-DNA-[protein]-cysteine S-methyltransferase activity"/>
    <property type="evidence" value="ECO:0007669"/>
    <property type="project" value="UniProtKB-EC"/>
</dbReference>
<comment type="similarity">
    <text evidence="2">Belongs to the MGMT family.</text>
</comment>
<dbReference type="Proteomes" id="UP000829829">
    <property type="component" value="Chromosome 1"/>
</dbReference>